<dbReference type="EMBL" id="AVOT02102090">
    <property type="protein sequence ID" value="MBW0578084.1"/>
    <property type="molecule type" value="Genomic_DNA"/>
</dbReference>
<proteinExistence type="predicted"/>
<organism evidence="1 2">
    <name type="scientific">Austropuccinia psidii MF-1</name>
    <dbReference type="NCBI Taxonomy" id="1389203"/>
    <lineage>
        <taxon>Eukaryota</taxon>
        <taxon>Fungi</taxon>
        <taxon>Dikarya</taxon>
        <taxon>Basidiomycota</taxon>
        <taxon>Pucciniomycotina</taxon>
        <taxon>Pucciniomycetes</taxon>
        <taxon>Pucciniales</taxon>
        <taxon>Sphaerophragmiaceae</taxon>
        <taxon>Austropuccinia</taxon>
    </lineage>
</organism>
<evidence type="ECO:0000313" key="1">
    <source>
        <dbReference type="EMBL" id="MBW0578084.1"/>
    </source>
</evidence>
<keyword evidence="2" id="KW-1185">Reference proteome</keyword>
<dbReference type="Proteomes" id="UP000765509">
    <property type="component" value="Unassembled WGS sequence"/>
</dbReference>
<gene>
    <name evidence="1" type="ORF">O181_117799</name>
</gene>
<protein>
    <submittedName>
        <fullName evidence="1">Uncharacterized protein</fullName>
    </submittedName>
</protein>
<feature type="non-terminal residue" evidence="1">
    <location>
        <position position="113"/>
    </location>
</feature>
<sequence>MQSSINNISLKNELPRKSTPILHINVLKLNNDLHHTIPSNAEVETSCSFKEIPRLEEWPTLSGEGEYNHMAFMKTIHMLKEDFNIPDEYITARLHSFFTKSANKWYYQMRQDH</sequence>
<dbReference type="OrthoDB" id="2506710at2759"/>
<name>A0A9Q3KBF2_9BASI</name>
<reference evidence="1" key="1">
    <citation type="submission" date="2021-03" db="EMBL/GenBank/DDBJ databases">
        <title>Draft genome sequence of rust myrtle Austropuccinia psidii MF-1, a brazilian biotype.</title>
        <authorList>
            <person name="Quecine M.C."/>
            <person name="Pachon D.M.R."/>
            <person name="Bonatelli M.L."/>
            <person name="Correr F.H."/>
            <person name="Franceschini L.M."/>
            <person name="Leite T.F."/>
            <person name="Margarido G.R.A."/>
            <person name="Almeida C.A."/>
            <person name="Ferrarezi J.A."/>
            <person name="Labate C.A."/>
        </authorList>
    </citation>
    <scope>NUCLEOTIDE SEQUENCE</scope>
    <source>
        <strain evidence="1">MF-1</strain>
    </source>
</reference>
<evidence type="ECO:0000313" key="2">
    <source>
        <dbReference type="Proteomes" id="UP000765509"/>
    </source>
</evidence>
<dbReference type="AlphaFoldDB" id="A0A9Q3KBF2"/>
<accession>A0A9Q3KBF2</accession>
<comment type="caution">
    <text evidence="1">The sequence shown here is derived from an EMBL/GenBank/DDBJ whole genome shotgun (WGS) entry which is preliminary data.</text>
</comment>